<dbReference type="Proteomes" id="UP000518681">
    <property type="component" value="Unassembled WGS sequence"/>
</dbReference>
<gene>
    <name evidence="1" type="ORF">GGD69_006793</name>
</gene>
<comment type="caution">
    <text evidence="1">The sequence shown here is derived from an EMBL/GenBank/DDBJ whole genome shotgun (WGS) entry which is preliminary data.</text>
</comment>
<proteinExistence type="predicted"/>
<evidence type="ECO:0000313" key="2">
    <source>
        <dbReference type="Proteomes" id="UP000518681"/>
    </source>
</evidence>
<dbReference type="AlphaFoldDB" id="A0AAW3V5P2"/>
<name>A0AAW3V5P2_9BURK</name>
<protein>
    <submittedName>
        <fullName evidence="1">Uncharacterized protein</fullName>
    </submittedName>
</protein>
<reference evidence="1 2" key="1">
    <citation type="submission" date="2020-08" db="EMBL/GenBank/DDBJ databases">
        <title>Genomic Encyclopedia of Type Strains, Phase IV (KMG-V): Genome sequencing to study the core and pangenomes of soil and plant-associated prokaryotes.</title>
        <authorList>
            <person name="Whitman W."/>
        </authorList>
    </citation>
    <scope>NUCLEOTIDE SEQUENCE [LARGE SCALE GENOMIC DNA]</scope>
    <source>
        <strain evidence="1 2">SEMIA 4013</strain>
    </source>
</reference>
<dbReference type="EMBL" id="JACIIK010000014">
    <property type="protein sequence ID" value="MBB6205898.1"/>
    <property type="molecule type" value="Genomic_DNA"/>
</dbReference>
<sequence length="48" mass="5184">MRPHGVPPAEACTARLVLAMLPNNFFQILASGRSLDSATPQVFPTECQ</sequence>
<evidence type="ECO:0000313" key="1">
    <source>
        <dbReference type="EMBL" id="MBB6205898.1"/>
    </source>
</evidence>
<accession>A0AAW3V5P2</accession>
<organism evidence="1 2">
    <name type="scientific">Paraburkholderia fungorum</name>
    <dbReference type="NCBI Taxonomy" id="134537"/>
    <lineage>
        <taxon>Bacteria</taxon>
        <taxon>Pseudomonadati</taxon>
        <taxon>Pseudomonadota</taxon>
        <taxon>Betaproteobacteria</taxon>
        <taxon>Burkholderiales</taxon>
        <taxon>Burkholderiaceae</taxon>
        <taxon>Paraburkholderia</taxon>
    </lineage>
</organism>